<dbReference type="Proteomes" id="UP000199073">
    <property type="component" value="Unassembled WGS sequence"/>
</dbReference>
<dbReference type="OrthoDB" id="9931200at2"/>
<evidence type="ECO:0000313" key="2">
    <source>
        <dbReference type="Proteomes" id="UP000199073"/>
    </source>
</evidence>
<organism evidence="1 2">
    <name type="scientific">Desulforhopalus singaporensis</name>
    <dbReference type="NCBI Taxonomy" id="91360"/>
    <lineage>
        <taxon>Bacteria</taxon>
        <taxon>Pseudomonadati</taxon>
        <taxon>Thermodesulfobacteriota</taxon>
        <taxon>Desulfobulbia</taxon>
        <taxon>Desulfobulbales</taxon>
        <taxon>Desulfocapsaceae</taxon>
        <taxon>Desulforhopalus</taxon>
    </lineage>
</organism>
<sequence length="171" mass="18554">MNTSETTIIVPFGDGVAGDSGFIRAEIDASKHADSNGNLPSEFAPGTEVFFWLHYNAAEIKINCVAATDGGDIQRIGEVTRIKEQQITFADTEPVELSYWPKSDPTVTKWYGRTSALTLNGKQLAATSAPCLADISYPIRAAQYKHRLVSGVSLSAGDKFYTAAIIDYEEV</sequence>
<evidence type="ECO:0000313" key="1">
    <source>
        <dbReference type="EMBL" id="SDP69872.1"/>
    </source>
</evidence>
<gene>
    <name evidence="1" type="ORF">SAMN05660330_03730</name>
</gene>
<reference evidence="1 2" key="1">
    <citation type="submission" date="2016-10" db="EMBL/GenBank/DDBJ databases">
        <authorList>
            <person name="de Groot N.N."/>
        </authorList>
    </citation>
    <scope>NUCLEOTIDE SEQUENCE [LARGE SCALE GENOMIC DNA]</scope>
    <source>
        <strain evidence="1 2">DSM 12130</strain>
    </source>
</reference>
<protein>
    <submittedName>
        <fullName evidence="1">Uncharacterized protein</fullName>
    </submittedName>
</protein>
<keyword evidence="2" id="KW-1185">Reference proteome</keyword>
<dbReference type="STRING" id="91360.SAMN05660330_03730"/>
<dbReference type="RefSeq" id="WP_092225600.1">
    <property type="nucleotide sequence ID" value="NZ_FNJI01000036.1"/>
</dbReference>
<dbReference type="AlphaFoldDB" id="A0A1H0UUI1"/>
<name>A0A1H0UUI1_9BACT</name>
<dbReference type="EMBL" id="FNJI01000036">
    <property type="protein sequence ID" value="SDP69872.1"/>
    <property type="molecule type" value="Genomic_DNA"/>
</dbReference>
<proteinExistence type="predicted"/>
<accession>A0A1H0UUI1</accession>